<feature type="signal peptide" evidence="1">
    <location>
        <begin position="1"/>
        <end position="18"/>
    </location>
</feature>
<keyword evidence="1" id="KW-0732">Signal</keyword>
<reference evidence="2" key="1">
    <citation type="submission" date="2013-10" db="EMBL/GenBank/DDBJ databases">
        <title>Genomic analysis of the causative agents of coccidiosis in chickens.</title>
        <authorList>
            <person name="Reid A.J."/>
            <person name="Blake D."/>
            <person name="Billington K."/>
            <person name="Browne H."/>
            <person name="Dunn M."/>
            <person name="Hung S."/>
            <person name="Kawahara F."/>
            <person name="Miranda-Saavedra D."/>
            <person name="Mourier T."/>
            <person name="Nagra H."/>
            <person name="Otto T.D."/>
            <person name="Rawlings N."/>
            <person name="Sanchez A."/>
            <person name="Sanders M."/>
            <person name="Subramaniam C."/>
            <person name="Tay Y."/>
            <person name="Dear P."/>
            <person name="Doerig C."/>
            <person name="Gruber A."/>
            <person name="Parkinson J."/>
            <person name="Shirley M."/>
            <person name="Wan K.L."/>
            <person name="Berriman M."/>
            <person name="Tomley F."/>
            <person name="Pain A."/>
        </authorList>
    </citation>
    <scope>NUCLEOTIDE SEQUENCE [LARGE SCALE GENOMIC DNA]</scope>
    <source>
        <strain evidence="2">Houghton</strain>
    </source>
</reference>
<evidence type="ECO:0000313" key="3">
    <source>
        <dbReference type="Proteomes" id="UP000030754"/>
    </source>
</evidence>
<dbReference type="Proteomes" id="UP000030754">
    <property type="component" value="Unassembled WGS sequence"/>
</dbReference>
<dbReference type="InterPro" id="IPR021288">
    <property type="entry name" value="Surface_antigen"/>
</dbReference>
<proteinExistence type="predicted"/>
<dbReference type="RefSeq" id="XP_013439711.1">
    <property type="nucleotide sequence ID" value="XM_013584257.1"/>
</dbReference>
<keyword evidence="3" id="KW-1185">Reference proteome</keyword>
<dbReference type="Pfam" id="PF11054">
    <property type="entry name" value="Surface_antigen"/>
    <property type="match status" value="1"/>
</dbReference>
<organism evidence="2 3">
    <name type="scientific">Eimeria necatrix</name>
    <dbReference type="NCBI Taxonomy" id="51315"/>
    <lineage>
        <taxon>Eukaryota</taxon>
        <taxon>Sar</taxon>
        <taxon>Alveolata</taxon>
        <taxon>Apicomplexa</taxon>
        <taxon>Conoidasida</taxon>
        <taxon>Coccidia</taxon>
        <taxon>Eucoccidiorida</taxon>
        <taxon>Eimeriorina</taxon>
        <taxon>Eimeriidae</taxon>
        <taxon>Eimeria</taxon>
    </lineage>
</organism>
<dbReference type="GeneID" id="25471562"/>
<evidence type="ECO:0000313" key="2">
    <source>
        <dbReference type="EMBL" id="CDJ62349.1"/>
    </source>
</evidence>
<dbReference type="AlphaFoldDB" id="U6MIQ6"/>
<dbReference type="EMBL" id="HG722442">
    <property type="protein sequence ID" value="CDJ62349.1"/>
    <property type="molecule type" value="Genomic_DNA"/>
</dbReference>
<protein>
    <submittedName>
        <fullName evidence="2">SAG family member</fullName>
    </submittedName>
</protein>
<gene>
    <name evidence="2" type="ORF">ENH_00013800</name>
</gene>
<evidence type="ECO:0000256" key="1">
    <source>
        <dbReference type="SAM" id="SignalP"/>
    </source>
</evidence>
<name>U6MIQ6_9EIME</name>
<reference evidence="2" key="2">
    <citation type="submission" date="2013-10" db="EMBL/GenBank/DDBJ databases">
        <authorList>
            <person name="Aslett M."/>
        </authorList>
    </citation>
    <scope>NUCLEOTIDE SEQUENCE [LARGE SCALE GENOMIC DNA]</scope>
    <source>
        <strain evidence="2">Houghton</strain>
    </source>
</reference>
<accession>U6MIQ6</accession>
<feature type="chain" id="PRO_5004675066" evidence="1">
    <location>
        <begin position="19"/>
        <end position="262"/>
    </location>
</feature>
<dbReference type="VEuPathDB" id="ToxoDB:ENH_00013800"/>
<sequence>MFHWSLQSLLSTLSLVLSLSTLGSSEGGGQTIKYTASLGDTVKCLSEVNAAREAAGLPNFAEAPTDNKLKDPPQGTALEEESEWKKLCTHLIPTEGTEEAASSRSTNPFEEGTYAFKSLADAEPNCKETVDYWKAAYKNFTGLPPSKTKDENLYSNQDNVSFVALYNPSSSATADCRVVTCTQTTTTTTGGGMESAHVEGETSKNGYALICKTMPAAFGDGSSAPFTQEQWDRIISSLTGSASIAVPSFIALAIVTFGITTL</sequence>